<organism evidence="2 3">
    <name type="scientific">Chitinophaga solisilvae</name>
    <dbReference type="NCBI Taxonomy" id="1233460"/>
    <lineage>
        <taxon>Bacteria</taxon>
        <taxon>Pseudomonadati</taxon>
        <taxon>Bacteroidota</taxon>
        <taxon>Chitinophagia</taxon>
        <taxon>Chitinophagales</taxon>
        <taxon>Chitinophagaceae</taxon>
        <taxon>Chitinophaga</taxon>
    </lineage>
</organism>
<keyword evidence="1" id="KW-0732">Signal</keyword>
<protein>
    <submittedName>
        <fullName evidence="2">Uncharacterized protein</fullName>
    </submittedName>
</protein>
<dbReference type="EMBL" id="RIAR02000001">
    <property type="protein sequence ID" value="NSL90113.1"/>
    <property type="molecule type" value="Genomic_DNA"/>
</dbReference>
<keyword evidence="3" id="KW-1185">Reference proteome</keyword>
<evidence type="ECO:0000313" key="2">
    <source>
        <dbReference type="EMBL" id="NSL90113.1"/>
    </source>
</evidence>
<gene>
    <name evidence="2" type="ORF">ECE50_024980</name>
</gene>
<feature type="chain" id="PRO_5040404635" evidence="1">
    <location>
        <begin position="26"/>
        <end position="555"/>
    </location>
</feature>
<accession>A0A9Q5GWV1</accession>
<proteinExistence type="predicted"/>
<dbReference type="RefSeq" id="WP_160713345.1">
    <property type="nucleotide sequence ID" value="NZ_JAABOK010000005.1"/>
</dbReference>
<dbReference type="AlphaFoldDB" id="A0A9Q5GWV1"/>
<dbReference type="Proteomes" id="UP000281028">
    <property type="component" value="Unassembled WGS sequence"/>
</dbReference>
<evidence type="ECO:0000256" key="1">
    <source>
        <dbReference type="SAM" id="SignalP"/>
    </source>
</evidence>
<name>A0A9Q5GWV1_9BACT</name>
<comment type="caution">
    <text evidence="2">The sequence shown here is derived from an EMBL/GenBank/DDBJ whole genome shotgun (WGS) entry which is preliminary data.</text>
</comment>
<evidence type="ECO:0000313" key="3">
    <source>
        <dbReference type="Proteomes" id="UP000281028"/>
    </source>
</evidence>
<sequence>MKKHYSLPRLLLALLLLLVAPATFAQLKIGDNPATINKASILELESLRQGLLLPRIPDTTLAPLTTAPDGMIIYFTGNQSLLVRRAGYWAKLADSLTISGSSWQLKGNAGTTSANYLGTSDGQPLSIRTNGVEAINISATQTVALKQVPASTSLVSVLVIDPANGTVNKRDLSAAAFLDAIRTLNGVARQGFTIRADTANAAYGVATNAADSTITMNVPIVNGTTQKTGLLTYADWAAFSNKQRALTIGAFITTPTNANGLTLDSATGVLHLVAADVNNPGAVSTADQTFAGVKSFRDSAHIGAGLGVTGAVTAGNGLKVTAGGANITGPVTLATAPPNVSTAVTSVLFRNPATGALENRLVDSSAFSAGIRSINGQTGPAISFATGKNGTDIGIDSTSTTNKITINIPDASTTARGVVNDSTQTFAGNKTLRDSMSVGKTANIGAVTRANSTLQVSGSMSLNIRSVNSSGSLTETDNTVLVDASGSAVTITLPPATNISGRVYTIKKTAGSIDNGVTIQPTGGQIEGGSSYIIYNSYTFVTIQTDGTNWWVIRK</sequence>
<feature type="signal peptide" evidence="1">
    <location>
        <begin position="1"/>
        <end position="25"/>
    </location>
</feature>
<reference evidence="2" key="1">
    <citation type="submission" date="2020-05" db="EMBL/GenBank/DDBJ databases">
        <title>Chitinophaga laudate sp. nov., isolated from a tropical peat swamp.</title>
        <authorList>
            <person name="Goh C.B.S."/>
            <person name="Lee M.S."/>
            <person name="Parimannan S."/>
            <person name="Pasbakhsh P."/>
            <person name="Yule C.M."/>
            <person name="Rajandas H."/>
            <person name="Loke S."/>
            <person name="Croft L."/>
            <person name="Tan J.B.L."/>
        </authorList>
    </citation>
    <scope>NUCLEOTIDE SEQUENCE</scope>
    <source>
        <strain evidence="2">Mgbs1</strain>
    </source>
</reference>